<accession>A0A0A8Z1C0</accession>
<reference evidence="1" key="2">
    <citation type="journal article" date="2015" name="Data Brief">
        <title>Shoot transcriptome of the giant reed, Arundo donax.</title>
        <authorList>
            <person name="Barrero R.A."/>
            <person name="Guerrero F.D."/>
            <person name="Moolhuijzen P."/>
            <person name="Goolsby J.A."/>
            <person name="Tidwell J."/>
            <person name="Bellgard S.E."/>
            <person name="Bellgard M.I."/>
        </authorList>
    </citation>
    <scope>NUCLEOTIDE SEQUENCE</scope>
    <source>
        <tissue evidence="1">Shoot tissue taken approximately 20 cm above the soil surface</tissue>
    </source>
</reference>
<evidence type="ECO:0000313" key="1">
    <source>
        <dbReference type="EMBL" id="JAD30545.1"/>
    </source>
</evidence>
<organism evidence="1">
    <name type="scientific">Arundo donax</name>
    <name type="common">Giant reed</name>
    <name type="synonym">Donax arundinaceus</name>
    <dbReference type="NCBI Taxonomy" id="35708"/>
    <lineage>
        <taxon>Eukaryota</taxon>
        <taxon>Viridiplantae</taxon>
        <taxon>Streptophyta</taxon>
        <taxon>Embryophyta</taxon>
        <taxon>Tracheophyta</taxon>
        <taxon>Spermatophyta</taxon>
        <taxon>Magnoliopsida</taxon>
        <taxon>Liliopsida</taxon>
        <taxon>Poales</taxon>
        <taxon>Poaceae</taxon>
        <taxon>PACMAD clade</taxon>
        <taxon>Arundinoideae</taxon>
        <taxon>Arundineae</taxon>
        <taxon>Arundo</taxon>
    </lineage>
</organism>
<sequence>MNMRQFPTVHGFVIWELHSPCTIFNANFT</sequence>
<proteinExistence type="predicted"/>
<protein>
    <submittedName>
        <fullName evidence="1">Uncharacterized protein</fullName>
    </submittedName>
</protein>
<reference evidence="1" key="1">
    <citation type="submission" date="2014-09" db="EMBL/GenBank/DDBJ databases">
        <authorList>
            <person name="Magalhaes I.L.F."/>
            <person name="Oliveira U."/>
            <person name="Santos F.R."/>
            <person name="Vidigal T.H.D.A."/>
            <person name="Brescovit A.D."/>
            <person name="Santos A.J."/>
        </authorList>
    </citation>
    <scope>NUCLEOTIDE SEQUENCE</scope>
    <source>
        <tissue evidence="1">Shoot tissue taken approximately 20 cm above the soil surface</tissue>
    </source>
</reference>
<name>A0A0A8Z1C0_ARUDO</name>
<dbReference type="AlphaFoldDB" id="A0A0A8Z1C0"/>
<dbReference type="EMBL" id="GBRH01267350">
    <property type="protein sequence ID" value="JAD30545.1"/>
    <property type="molecule type" value="Transcribed_RNA"/>
</dbReference>